<keyword evidence="3" id="KW-1185">Reference proteome</keyword>
<evidence type="ECO:0000313" key="3">
    <source>
        <dbReference type="Proteomes" id="UP001328107"/>
    </source>
</evidence>
<comment type="caution">
    <text evidence="2">The sequence shown here is derived from an EMBL/GenBank/DDBJ whole genome shotgun (WGS) entry which is preliminary data.</text>
</comment>
<feature type="transmembrane region" description="Helical" evidence="1">
    <location>
        <begin position="20"/>
        <end position="39"/>
    </location>
</feature>
<keyword evidence="1" id="KW-0472">Membrane</keyword>
<keyword evidence="1" id="KW-0812">Transmembrane</keyword>
<dbReference type="EMBL" id="BTRK01000001">
    <property type="protein sequence ID" value="GMR30515.1"/>
    <property type="molecule type" value="Genomic_DNA"/>
</dbReference>
<reference evidence="3" key="1">
    <citation type="submission" date="2022-10" db="EMBL/GenBank/DDBJ databases">
        <title>Genome assembly of Pristionchus species.</title>
        <authorList>
            <person name="Yoshida K."/>
            <person name="Sommer R.J."/>
        </authorList>
    </citation>
    <scope>NUCLEOTIDE SEQUENCE [LARGE SCALE GENOMIC DNA]</scope>
    <source>
        <strain evidence="3">RS5460</strain>
    </source>
</reference>
<evidence type="ECO:0000313" key="2">
    <source>
        <dbReference type="EMBL" id="GMR30515.1"/>
    </source>
</evidence>
<gene>
    <name evidence="2" type="ORF">PMAYCL1PPCAC_00710</name>
</gene>
<feature type="non-terminal residue" evidence="2">
    <location>
        <position position="155"/>
    </location>
</feature>
<evidence type="ECO:0000256" key="1">
    <source>
        <dbReference type="SAM" id="Phobius"/>
    </source>
</evidence>
<feature type="transmembrane region" description="Helical" evidence="1">
    <location>
        <begin position="51"/>
        <end position="69"/>
    </location>
</feature>
<proteinExistence type="predicted"/>
<keyword evidence="1" id="KW-1133">Transmembrane helix</keyword>
<accession>A0AAN5C4N4</accession>
<organism evidence="2 3">
    <name type="scientific">Pristionchus mayeri</name>
    <dbReference type="NCBI Taxonomy" id="1317129"/>
    <lineage>
        <taxon>Eukaryota</taxon>
        <taxon>Metazoa</taxon>
        <taxon>Ecdysozoa</taxon>
        <taxon>Nematoda</taxon>
        <taxon>Chromadorea</taxon>
        <taxon>Rhabditida</taxon>
        <taxon>Rhabditina</taxon>
        <taxon>Diplogasteromorpha</taxon>
        <taxon>Diplogasteroidea</taxon>
        <taxon>Neodiplogasteridae</taxon>
        <taxon>Pristionchus</taxon>
    </lineage>
</organism>
<name>A0AAN5C4N4_9BILA</name>
<dbReference type="AlphaFoldDB" id="A0AAN5C4N4"/>
<dbReference type="Proteomes" id="UP001328107">
    <property type="component" value="Unassembled WGS sequence"/>
</dbReference>
<sequence length="155" mass="17568">MVSSTAQPVCVASVADSVNYIYVTFIELIMAIGYVWVMWRVGRSKIPELKGSFYSFFILTGIPACLNLLTVIFRPRSDNDAQGLSWKEIIYKCIFFASMWFSLSHTVGRVLGVAAVYCSMFSTRCNRCETSAYTTKTDVECLKTPSETRPYDCRR</sequence>
<feature type="transmembrane region" description="Helical" evidence="1">
    <location>
        <begin position="89"/>
        <end position="117"/>
    </location>
</feature>
<protein>
    <submittedName>
        <fullName evidence="2">Uncharacterized protein</fullName>
    </submittedName>
</protein>